<evidence type="ECO:0000256" key="6">
    <source>
        <dbReference type="ARBA" id="ARBA00023136"/>
    </source>
</evidence>
<keyword evidence="6 8" id="KW-0472">Membrane</keyword>
<evidence type="ECO:0000313" key="10">
    <source>
        <dbReference type="Proteomes" id="UP001196565"/>
    </source>
</evidence>
<dbReference type="Proteomes" id="UP001196565">
    <property type="component" value="Unassembled WGS sequence"/>
</dbReference>
<keyword evidence="4 8" id="KW-0812">Transmembrane</keyword>
<name>A0ABS7A3F2_9PROT</name>
<proteinExistence type="inferred from homology"/>
<dbReference type="Pfam" id="PF09594">
    <property type="entry name" value="GT87"/>
    <property type="match status" value="1"/>
</dbReference>
<feature type="transmembrane region" description="Helical" evidence="8">
    <location>
        <begin position="114"/>
        <end position="135"/>
    </location>
</feature>
<evidence type="ECO:0000256" key="7">
    <source>
        <dbReference type="ARBA" id="ARBA00024033"/>
    </source>
</evidence>
<keyword evidence="5 8" id="KW-1133">Transmembrane helix</keyword>
<evidence type="ECO:0000256" key="2">
    <source>
        <dbReference type="ARBA" id="ARBA00022475"/>
    </source>
</evidence>
<protein>
    <submittedName>
        <fullName evidence="9">DUF2029 domain-containing protein</fullName>
    </submittedName>
</protein>
<gene>
    <name evidence="9" type="ORF">KPL78_03090</name>
</gene>
<comment type="similarity">
    <text evidence="7">Belongs to the glycosyltransferase 87 family.</text>
</comment>
<reference evidence="9 10" key="1">
    <citation type="submission" date="2021-07" db="EMBL/GenBank/DDBJ databases">
        <authorList>
            <person name="So Y."/>
        </authorList>
    </citation>
    <scope>NUCLEOTIDE SEQUENCE [LARGE SCALE GENOMIC DNA]</scope>
    <source>
        <strain evidence="9 10">HJA6</strain>
    </source>
</reference>
<feature type="transmembrane region" description="Helical" evidence="8">
    <location>
        <begin position="12"/>
        <end position="37"/>
    </location>
</feature>
<dbReference type="InterPro" id="IPR018584">
    <property type="entry name" value="GT87"/>
</dbReference>
<evidence type="ECO:0000256" key="3">
    <source>
        <dbReference type="ARBA" id="ARBA00022679"/>
    </source>
</evidence>
<feature type="transmembrane region" description="Helical" evidence="8">
    <location>
        <begin position="273"/>
        <end position="293"/>
    </location>
</feature>
<evidence type="ECO:0000313" key="9">
    <source>
        <dbReference type="EMBL" id="MBW6396813.1"/>
    </source>
</evidence>
<accession>A0ABS7A3F2</accession>
<keyword evidence="10" id="KW-1185">Reference proteome</keyword>
<keyword evidence="2" id="KW-1003">Cell membrane</keyword>
<feature type="transmembrane region" description="Helical" evidence="8">
    <location>
        <begin position="349"/>
        <end position="379"/>
    </location>
</feature>
<evidence type="ECO:0000256" key="1">
    <source>
        <dbReference type="ARBA" id="ARBA00004651"/>
    </source>
</evidence>
<sequence length="400" mass="41466">MGKVESAGWPRWLQGGVVLVLGSGVVALYGAFLLSSTVLRTQGPLPTDVLAFLAAARLAAAGQAAIAYDWTAFSEAQAAVLGRGTEAIGGALGWLNPPHFFFAVLPLAPLGYGWAWLLWTLAGVALLAGAAWLILPRAPAVLAVLAAPSVMLCMSVGQNGLLIAALFGVTFALMDRRPGLAGVALGLLTVKPQFGLLLPALLLVTGRWRVFAAAAATALLAMGLAWAIFGTEAWLAFLPSLSSNAARMLGGEVSPRIQSVYAFLLRLTGQREVAVIGHAVLALAATGLTLHLWLRRPAVGEEPRAAAAIAASYLMTPYVWGYDTPAIPVAALFLVRGALREGWLPGEKAILVGACLLPGLLAMAQFPLTAPAAWGLLLWSAWRRAGVSPAGRAAPPVAGT</sequence>
<keyword evidence="3" id="KW-0808">Transferase</keyword>
<organism evidence="9 10">
    <name type="scientific">Roseomonas alba</name>
    <dbReference type="NCBI Taxonomy" id="2846776"/>
    <lineage>
        <taxon>Bacteria</taxon>
        <taxon>Pseudomonadati</taxon>
        <taxon>Pseudomonadota</taxon>
        <taxon>Alphaproteobacteria</taxon>
        <taxon>Acetobacterales</taxon>
        <taxon>Roseomonadaceae</taxon>
        <taxon>Roseomonas</taxon>
    </lineage>
</organism>
<feature type="transmembrane region" description="Helical" evidence="8">
    <location>
        <begin position="180"/>
        <end position="203"/>
    </location>
</feature>
<feature type="transmembrane region" description="Helical" evidence="8">
    <location>
        <begin position="210"/>
        <end position="229"/>
    </location>
</feature>
<dbReference type="RefSeq" id="WP_219761359.1">
    <property type="nucleotide sequence ID" value="NZ_JAHYBZ010000001.1"/>
</dbReference>
<dbReference type="EMBL" id="JAHYBZ010000001">
    <property type="protein sequence ID" value="MBW6396813.1"/>
    <property type="molecule type" value="Genomic_DNA"/>
</dbReference>
<evidence type="ECO:0000256" key="8">
    <source>
        <dbReference type="SAM" id="Phobius"/>
    </source>
</evidence>
<evidence type="ECO:0000256" key="4">
    <source>
        <dbReference type="ARBA" id="ARBA00022692"/>
    </source>
</evidence>
<feature type="transmembrane region" description="Helical" evidence="8">
    <location>
        <begin position="142"/>
        <end position="174"/>
    </location>
</feature>
<evidence type="ECO:0000256" key="5">
    <source>
        <dbReference type="ARBA" id="ARBA00022989"/>
    </source>
</evidence>
<comment type="caution">
    <text evidence="9">The sequence shown here is derived from an EMBL/GenBank/DDBJ whole genome shotgun (WGS) entry which is preliminary data.</text>
</comment>
<comment type="subcellular location">
    <subcellularLocation>
        <location evidence="1">Cell membrane</location>
        <topology evidence="1">Multi-pass membrane protein</topology>
    </subcellularLocation>
</comment>